<keyword evidence="2" id="KW-0732">Signal</keyword>
<feature type="chain" id="PRO_5008382147" evidence="2">
    <location>
        <begin position="24"/>
        <end position="252"/>
    </location>
</feature>
<evidence type="ECO:0000256" key="1">
    <source>
        <dbReference type="SAM" id="MobiDB-lite"/>
    </source>
</evidence>
<protein>
    <submittedName>
        <fullName evidence="3">Reticulocyte binding protein 1b (RBP1b)</fullName>
    </submittedName>
</protein>
<evidence type="ECO:0000256" key="2">
    <source>
        <dbReference type="SAM" id="SignalP"/>
    </source>
</evidence>
<dbReference type="EMBL" id="FLRE01000064">
    <property type="protein sequence ID" value="SBT33586.1"/>
    <property type="molecule type" value="Genomic_DNA"/>
</dbReference>
<evidence type="ECO:0000313" key="4">
    <source>
        <dbReference type="Proteomes" id="UP000078550"/>
    </source>
</evidence>
<feature type="region of interest" description="Disordered" evidence="1">
    <location>
        <begin position="76"/>
        <end position="97"/>
    </location>
</feature>
<feature type="region of interest" description="Disordered" evidence="1">
    <location>
        <begin position="109"/>
        <end position="143"/>
    </location>
</feature>
<dbReference type="AlphaFoldDB" id="A0A1A8YPV3"/>
<reference evidence="4" key="1">
    <citation type="submission" date="2016-05" db="EMBL/GenBank/DDBJ databases">
        <authorList>
            <person name="Naeem Raeece"/>
        </authorList>
    </citation>
    <scope>NUCLEOTIDE SEQUENCE [LARGE SCALE GENOMIC DNA]</scope>
</reference>
<feature type="compositionally biased region" description="Basic and acidic residues" evidence="1">
    <location>
        <begin position="77"/>
        <end position="90"/>
    </location>
</feature>
<accession>A0A1A8YPV3</accession>
<feature type="signal peptide" evidence="2">
    <location>
        <begin position="1"/>
        <end position="23"/>
    </location>
</feature>
<evidence type="ECO:0000313" key="3">
    <source>
        <dbReference type="EMBL" id="SBT33586.1"/>
    </source>
</evidence>
<dbReference type="Proteomes" id="UP000078550">
    <property type="component" value="Unassembled WGS sequence"/>
</dbReference>
<name>A0A1A8YPV3_PLAOA</name>
<sequence length="252" mass="29149">MRKSINWISIVHLLFIVFDIYEGINVSEKIKKNYTNLNFLSFDPSLKKNKKLDHNTGEKEDLRSLDSLSQNVYNKKINKENNEDKYKDEQASNSHKSASFLSLNNDKLSGAAEDPSSEEGKQEHSEKALGELDSSKDSSINSSDKKSKFKIAFEDYIKKVNESNPVFLMELDYVDLHALKEITYLVPSDKPYNKFYTVDVEKKILEYTNKLKTMIINSMRAKNEMIKIEAKVKLDKNEVKEEILQGEVLKEF</sequence>
<organism evidence="3 4">
    <name type="scientific">Plasmodium ovale wallikeri</name>
    <dbReference type="NCBI Taxonomy" id="864142"/>
    <lineage>
        <taxon>Eukaryota</taxon>
        <taxon>Sar</taxon>
        <taxon>Alveolata</taxon>
        <taxon>Apicomplexa</taxon>
        <taxon>Aconoidasida</taxon>
        <taxon>Haemosporida</taxon>
        <taxon>Plasmodiidae</taxon>
        <taxon>Plasmodium</taxon>
        <taxon>Plasmodium (Plasmodium)</taxon>
    </lineage>
</organism>
<feature type="compositionally biased region" description="Basic and acidic residues" evidence="1">
    <location>
        <begin position="118"/>
        <end position="136"/>
    </location>
</feature>
<gene>
    <name evidence="3" type="ORF">POVWA2_015550</name>
</gene>
<proteinExistence type="predicted"/>